<dbReference type="EMBL" id="GBXM01008796">
    <property type="protein sequence ID" value="JAH99781.1"/>
    <property type="molecule type" value="Transcribed_RNA"/>
</dbReference>
<reference evidence="1" key="1">
    <citation type="submission" date="2014-11" db="EMBL/GenBank/DDBJ databases">
        <authorList>
            <person name="Amaro Gonzalez C."/>
        </authorList>
    </citation>
    <scope>NUCLEOTIDE SEQUENCE</scope>
</reference>
<evidence type="ECO:0000313" key="1">
    <source>
        <dbReference type="EMBL" id="JAH99781.1"/>
    </source>
</evidence>
<accession>A0A0E9XBI9</accession>
<sequence>MHNETGIDQYGSGVSFWSSILHCLIRELHSFSPKQCSSGLTVTVLLLTGFVATQL</sequence>
<protein>
    <submittedName>
        <fullName evidence="1">Uncharacterized protein</fullName>
    </submittedName>
</protein>
<dbReference type="AlphaFoldDB" id="A0A0E9XBI9"/>
<proteinExistence type="predicted"/>
<name>A0A0E9XBI9_ANGAN</name>
<reference evidence="1" key="2">
    <citation type="journal article" date="2015" name="Fish Shellfish Immunol.">
        <title>Early steps in the European eel (Anguilla anguilla)-Vibrio vulnificus interaction in the gills: Role of the RtxA13 toxin.</title>
        <authorList>
            <person name="Callol A."/>
            <person name="Pajuelo D."/>
            <person name="Ebbesson L."/>
            <person name="Teles M."/>
            <person name="MacKenzie S."/>
            <person name="Amaro C."/>
        </authorList>
    </citation>
    <scope>NUCLEOTIDE SEQUENCE</scope>
</reference>
<organism evidence="1">
    <name type="scientific">Anguilla anguilla</name>
    <name type="common">European freshwater eel</name>
    <name type="synonym">Muraena anguilla</name>
    <dbReference type="NCBI Taxonomy" id="7936"/>
    <lineage>
        <taxon>Eukaryota</taxon>
        <taxon>Metazoa</taxon>
        <taxon>Chordata</taxon>
        <taxon>Craniata</taxon>
        <taxon>Vertebrata</taxon>
        <taxon>Euteleostomi</taxon>
        <taxon>Actinopterygii</taxon>
        <taxon>Neopterygii</taxon>
        <taxon>Teleostei</taxon>
        <taxon>Anguilliformes</taxon>
        <taxon>Anguillidae</taxon>
        <taxon>Anguilla</taxon>
    </lineage>
</organism>